<sequence>MTPTRSETSSQRSTASRRALAIFVLSAVLSSSVLAAPTINPRSPPLTFESANPSSIASSSGLGPLSGGGRSDWYPEEVDHSVVVALRHAGDSLQAFKDSDDHVGKDGIDGSDLNLLVSASSKQRVDLSKRDPMFFPKPLTTEQLREKDRKKTISRLKVELESNAKKYKEAHSDISKLVPHDGSWDAVPGAWEDEGRRAEIIKLKAKYLEGIDQMYGTALEADSHYIAVEDYGGVSKADYEKLFEDAHQLVSEIDVNL</sequence>
<comment type="caution">
    <text evidence="3">The sequence shown here is derived from an EMBL/GenBank/DDBJ whole genome shotgun (WGS) entry which is preliminary data.</text>
</comment>
<accession>A0AA38P081</accession>
<evidence type="ECO:0000256" key="2">
    <source>
        <dbReference type="SAM" id="SignalP"/>
    </source>
</evidence>
<feature type="signal peptide" evidence="2">
    <location>
        <begin position="1"/>
        <end position="35"/>
    </location>
</feature>
<name>A0AA38P081_9AGAR</name>
<feature type="chain" id="PRO_5041438808" evidence="2">
    <location>
        <begin position="36"/>
        <end position="257"/>
    </location>
</feature>
<keyword evidence="4" id="KW-1185">Reference proteome</keyword>
<dbReference type="Proteomes" id="UP001163846">
    <property type="component" value="Unassembled WGS sequence"/>
</dbReference>
<protein>
    <submittedName>
        <fullName evidence="3">Uncharacterized protein</fullName>
    </submittedName>
</protein>
<reference evidence="3" key="1">
    <citation type="submission" date="2022-08" db="EMBL/GenBank/DDBJ databases">
        <authorList>
            <consortium name="DOE Joint Genome Institute"/>
            <person name="Min B."/>
            <person name="Riley R."/>
            <person name="Sierra-Patev S."/>
            <person name="Naranjo-Ortiz M."/>
            <person name="Looney B."/>
            <person name="Konkel Z."/>
            <person name="Slot J.C."/>
            <person name="Sakamoto Y."/>
            <person name="Steenwyk J.L."/>
            <person name="Rokas A."/>
            <person name="Carro J."/>
            <person name="Camarero S."/>
            <person name="Ferreira P."/>
            <person name="Molpeceres G."/>
            <person name="Ruiz-Duenas F.J."/>
            <person name="Serrano A."/>
            <person name="Henrissat B."/>
            <person name="Drula E."/>
            <person name="Hughes K.W."/>
            <person name="Mata J.L."/>
            <person name="Ishikawa N.K."/>
            <person name="Vargas-Isla R."/>
            <person name="Ushijima S."/>
            <person name="Smith C.A."/>
            <person name="Ahrendt S."/>
            <person name="Andreopoulos W."/>
            <person name="He G."/>
            <person name="Labutti K."/>
            <person name="Lipzen A."/>
            <person name="Ng V."/>
            <person name="Sandor L."/>
            <person name="Barry K."/>
            <person name="Martinez A.T."/>
            <person name="Xiao Y."/>
            <person name="Gibbons J.G."/>
            <person name="Terashima K."/>
            <person name="Hibbett D.S."/>
            <person name="Grigoriev I.V."/>
        </authorList>
    </citation>
    <scope>NUCLEOTIDE SEQUENCE</scope>
    <source>
        <strain evidence="3">TFB9207</strain>
    </source>
</reference>
<gene>
    <name evidence="3" type="ORF">F5878DRAFT_645584</name>
</gene>
<proteinExistence type="predicted"/>
<evidence type="ECO:0000313" key="4">
    <source>
        <dbReference type="Proteomes" id="UP001163846"/>
    </source>
</evidence>
<feature type="compositionally biased region" description="Low complexity" evidence="1">
    <location>
        <begin position="50"/>
        <end position="63"/>
    </location>
</feature>
<evidence type="ECO:0000313" key="3">
    <source>
        <dbReference type="EMBL" id="KAJ3833887.1"/>
    </source>
</evidence>
<keyword evidence="2" id="KW-0732">Signal</keyword>
<dbReference type="AlphaFoldDB" id="A0AA38P081"/>
<dbReference type="EMBL" id="MU806617">
    <property type="protein sequence ID" value="KAJ3833887.1"/>
    <property type="molecule type" value="Genomic_DNA"/>
</dbReference>
<feature type="region of interest" description="Disordered" evidence="1">
    <location>
        <begin position="46"/>
        <end position="71"/>
    </location>
</feature>
<evidence type="ECO:0000256" key="1">
    <source>
        <dbReference type="SAM" id="MobiDB-lite"/>
    </source>
</evidence>
<organism evidence="3 4">
    <name type="scientific">Lentinula raphanica</name>
    <dbReference type="NCBI Taxonomy" id="153919"/>
    <lineage>
        <taxon>Eukaryota</taxon>
        <taxon>Fungi</taxon>
        <taxon>Dikarya</taxon>
        <taxon>Basidiomycota</taxon>
        <taxon>Agaricomycotina</taxon>
        <taxon>Agaricomycetes</taxon>
        <taxon>Agaricomycetidae</taxon>
        <taxon>Agaricales</taxon>
        <taxon>Marasmiineae</taxon>
        <taxon>Omphalotaceae</taxon>
        <taxon>Lentinula</taxon>
    </lineage>
</organism>